<accession>A0A5J4ZJU4</accession>
<feature type="region of interest" description="Disordered" evidence="1">
    <location>
        <begin position="90"/>
        <end position="117"/>
    </location>
</feature>
<evidence type="ECO:0000313" key="3">
    <source>
        <dbReference type="Proteomes" id="UP000325577"/>
    </source>
</evidence>
<protein>
    <submittedName>
        <fullName evidence="2">Uncharacterized protein</fullName>
    </submittedName>
</protein>
<dbReference type="AlphaFoldDB" id="A0A5J4ZJU4"/>
<proteinExistence type="predicted"/>
<reference evidence="2 3" key="1">
    <citation type="submission" date="2019-09" db="EMBL/GenBank/DDBJ databases">
        <title>A chromosome-level genome assembly of the Chinese tupelo Nyssa sinensis.</title>
        <authorList>
            <person name="Yang X."/>
            <person name="Kang M."/>
            <person name="Yang Y."/>
            <person name="Xiong H."/>
            <person name="Wang M."/>
            <person name="Zhang Z."/>
            <person name="Wang Z."/>
            <person name="Wu H."/>
            <person name="Ma T."/>
            <person name="Liu J."/>
            <person name="Xi Z."/>
        </authorList>
    </citation>
    <scope>NUCLEOTIDE SEQUENCE [LARGE SCALE GENOMIC DNA]</scope>
    <source>
        <strain evidence="2">J267</strain>
        <tissue evidence="2">Leaf</tissue>
    </source>
</reference>
<sequence length="117" mass="12706">MASNQPLNANIINFQATKDDYHSLQANVLVSNVHGDDDVAMDEASIHNTYSAHLWADRVEEGEYIPQAAMDLEAKYGGFLEDPSFLMESLHGGSSSPNLRGRRSFNNGSHGGRGGRG</sequence>
<dbReference type="Proteomes" id="UP000325577">
    <property type="component" value="Linkage Group LG7"/>
</dbReference>
<evidence type="ECO:0000313" key="2">
    <source>
        <dbReference type="EMBL" id="KAA8517836.1"/>
    </source>
</evidence>
<organism evidence="2 3">
    <name type="scientific">Nyssa sinensis</name>
    <dbReference type="NCBI Taxonomy" id="561372"/>
    <lineage>
        <taxon>Eukaryota</taxon>
        <taxon>Viridiplantae</taxon>
        <taxon>Streptophyta</taxon>
        <taxon>Embryophyta</taxon>
        <taxon>Tracheophyta</taxon>
        <taxon>Spermatophyta</taxon>
        <taxon>Magnoliopsida</taxon>
        <taxon>eudicotyledons</taxon>
        <taxon>Gunneridae</taxon>
        <taxon>Pentapetalae</taxon>
        <taxon>asterids</taxon>
        <taxon>Cornales</taxon>
        <taxon>Nyssaceae</taxon>
        <taxon>Nyssa</taxon>
    </lineage>
</organism>
<gene>
    <name evidence="2" type="ORF">F0562_015299</name>
</gene>
<keyword evidence="3" id="KW-1185">Reference proteome</keyword>
<evidence type="ECO:0000256" key="1">
    <source>
        <dbReference type="SAM" id="MobiDB-lite"/>
    </source>
</evidence>
<dbReference type="EMBL" id="CM018050">
    <property type="protein sequence ID" value="KAA8517836.1"/>
    <property type="molecule type" value="Genomic_DNA"/>
</dbReference>
<name>A0A5J4ZJU4_9ASTE</name>